<protein>
    <submittedName>
        <fullName evidence="1">Uncharacterized protein</fullName>
    </submittedName>
</protein>
<name>A0A5N6U149_ASPAV</name>
<accession>A0A5N6U149</accession>
<evidence type="ECO:0000313" key="1">
    <source>
        <dbReference type="EMBL" id="KAE8152356.1"/>
    </source>
</evidence>
<organism evidence="1 2">
    <name type="scientific">Aspergillus avenaceus</name>
    <dbReference type="NCBI Taxonomy" id="36643"/>
    <lineage>
        <taxon>Eukaryota</taxon>
        <taxon>Fungi</taxon>
        <taxon>Dikarya</taxon>
        <taxon>Ascomycota</taxon>
        <taxon>Pezizomycotina</taxon>
        <taxon>Eurotiomycetes</taxon>
        <taxon>Eurotiomycetidae</taxon>
        <taxon>Eurotiales</taxon>
        <taxon>Aspergillaceae</taxon>
        <taxon>Aspergillus</taxon>
        <taxon>Aspergillus subgen. Circumdati</taxon>
    </lineage>
</organism>
<dbReference type="EMBL" id="ML742054">
    <property type="protein sequence ID" value="KAE8152356.1"/>
    <property type="molecule type" value="Genomic_DNA"/>
</dbReference>
<proteinExistence type="predicted"/>
<dbReference type="OrthoDB" id="4358740at2759"/>
<sequence length="167" mass="19773">MCDTSEIREKVFEKTEAQRLVIKVHTEQLDSHDYRVSASNFINEIFPNWENDHRIHFIAIEIRGDRTFLAIDVNNPNYDFATAHETKMVLPVYVIWRHKRKGWYVIRWPQEDEPLATKIAELHDLNGFDTTTPFLANFNESVVYRNPRYISVNRRHLQAISPSDECV</sequence>
<reference evidence="1 2" key="1">
    <citation type="submission" date="2019-04" db="EMBL/GenBank/DDBJ databases">
        <title>Friends and foes A comparative genomics study of 23 Aspergillus species from section Flavi.</title>
        <authorList>
            <consortium name="DOE Joint Genome Institute"/>
            <person name="Kjaerbolling I."/>
            <person name="Vesth T."/>
            <person name="Frisvad J.C."/>
            <person name="Nybo J.L."/>
            <person name="Theobald S."/>
            <person name="Kildgaard S."/>
            <person name="Isbrandt T."/>
            <person name="Kuo A."/>
            <person name="Sato A."/>
            <person name="Lyhne E.K."/>
            <person name="Kogle M.E."/>
            <person name="Wiebenga A."/>
            <person name="Kun R.S."/>
            <person name="Lubbers R.J."/>
            <person name="Makela M.R."/>
            <person name="Barry K."/>
            <person name="Chovatia M."/>
            <person name="Clum A."/>
            <person name="Daum C."/>
            <person name="Haridas S."/>
            <person name="He G."/>
            <person name="LaButti K."/>
            <person name="Lipzen A."/>
            <person name="Mondo S."/>
            <person name="Riley R."/>
            <person name="Salamov A."/>
            <person name="Simmons B.A."/>
            <person name="Magnuson J.K."/>
            <person name="Henrissat B."/>
            <person name="Mortensen U.H."/>
            <person name="Larsen T.O."/>
            <person name="Devries R.P."/>
            <person name="Grigoriev I.V."/>
            <person name="Machida M."/>
            <person name="Baker S.E."/>
            <person name="Andersen M.R."/>
        </authorList>
    </citation>
    <scope>NUCLEOTIDE SEQUENCE [LARGE SCALE GENOMIC DNA]</scope>
    <source>
        <strain evidence="1 2">IBT 18842</strain>
    </source>
</reference>
<gene>
    <name evidence="1" type="ORF">BDV25DRAFT_170494</name>
</gene>
<dbReference type="AlphaFoldDB" id="A0A5N6U149"/>
<evidence type="ECO:0000313" key="2">
    <source>
        <dbReference type="Proteomes" id="UP000325780"/>
    </source>
</evidence>
<dbReference type="Proteomes" id="UP000325780">
    <property type="component" value="Unassembled WGS sequence"/>
</dbReference>
<keyword evidence="2" id="KW-1185">Reference proteome</keyword>